<dbReference type="STRING" id="1400863.BN873_350018"/>
<gene>
    <name evidence="16" type="primary">mutY</name>
    <name evidence="16" type="ORF">BN873_350018</name>
</gene>
<protein>
    <recommendedName>
        <fullName evidence="5 14">Adenine DNA glycosylase</fullName>
        <ecNumber evidence="4 14">3.2.2.31</ecNumber>
    </recommendedName>
</protein>
<dbReference type="Gene3D" id="3.90.79.10">
    <property type="entry name" value="Nucleoside Triphosphate Pyrophosphohydrolase"/>
    <property type="match status" value="1"/>
</dbReference>
<dbReference type="Gene3D" id="1.10.1670.10">
    <property type="entry name" value="Helix-hairpin-Helix base-excision DNA repair enzymes (C-terminal)"/>
    <property type="match status" value="1"/>
</dbReference>
<evidence type="ECO:0000256" key="9">
    <source>
        <dbReference type="ARBA" id="ARBA00022801"/>
    </source>
</evidence>
<keyword evidence="13 14" id="KW-0326">Glycosidase</keyword>
<dbReference type="Proteomes" id="UP000035760">
    <property type="component" value="Unassembled WGS sequence"/>
</dbReference>
<reference evidence="16" key="2">
    <citation type="submission" date="2014-03" db="EMBL/GenBank/DDBJ databases">
        <title>Candidatus Competibacter-lineage genomes retrieved from metagenomes reveal functional metabolic diversity.</title>
        <authorList>
            <person name="McIlroy S.J."/>
            <person name="Albertsen M."/>
            <person name="Andresen E.K."/>
            <person name="Saunders A.M."/>
            <person name="Kristiansen R."/>
            <person name="Stokholm-Bjerregaard M."/>
            <person name="Nielsen K.L."/>
            <person name="Nielsen P.H."/>
        </authorList>
    </citation>
    <scope>NUCLEOTIDE SEQUENCE</scope>
    <source>
        <strain evidence="16">Run_A_D11</strain>
    </source>
</reference>
<dbReference type="InterPro" id="IPR011257">
    <property type="entry name" value="DNA_glycosylase"/>
</dbReference>
<dbReference type="NCBIfam" id="TIGR01084">
    <property type="entry name" value="mutY"/>
    <property type="match status" value="1"/>
</dbReference>
<dbReference type="GO" id="GO:0051539">
    <property type="term" value="F:4 iron, 4 sulfur cluster binding"/>
    <property type="evidence" value="ECO:0007669"/>
    <property type="project" value="UniProtKB-UniRule"/>
</dbReference>
<dbReference type="PANTHER" id="PTHR42944">
    <property type="entry name" value="ADENINE DNA GLYCOSYLASE"/>
    <property type="match status" value="1"/>
</dbReference>
<comment type="function">
    <text evidence="2">Adenine glycosylase active on G-A mispairs. MutY also corrects error-prone DNA synthesis past GO lesions which are due to the oxidatively damaged form of guanine: 7,8-dihydro-8-oxoguanine (8-oxo-dGTP).</text>
</comment>
<dbReference type="EC" id="3.2.2.31" evidence="4 14"/>
<keyword evidence="11" id="KW-0411">Iron-sulfur</keyword>
<dbReference type="CDD" id="cd00056">
    <property type="entry name" value="ENDO3c"/>
    <property type="match status" value="1"/>
</dbReference>
<comment type="similarity">
    <text evidence="3 14">Belongs to the Nth/MutY family.</text>
</comment>
<evidence type="ECO:0000256" key="4">
    <source>
        <dbReference type="ARBA" id="ARBA00012045"/>
    </source>
</evidence>
<evidence type="ECO:0000256" key="12">
    <source>
        <dbReference type="ARBA" id="ARBA00023204"/>
    </source>
</evidence>
<keyword evidence="6" id="KW-0004">4Fe-4S</keyword>
<evidence type="ECO:0000256" key="6">
    <source>
        <dbReference type="ARBA" id="ARBA00022485"/>
    </source>
</evidence>
<evidence type="ECO:0000256" key="5">
    <source>
        <dbReference type="ARBA" id="ARBA00022023"/>
    </source>
</evidence>
<evidence type="ECO:0000256" key="2">
    <source>
        <dbReference type="ARBA" id="ARBA00002933"/>
    </source>
</evidence>
<evidence type="ECO:0000259" key="15">
    <source>
        <dbReference type="SMART" id="SM00478"/>
    </source>
</evidence>
<keyword evidence="12" id="KW-0234">DNA repair</keyword>
<evidence type="ECO:0000313" key="16">
    <source>
        <dbReference type="EMBL" id="CDI02760.1"/>
    </source>
</evidence>
<keyword evidence="9 16" id="KW-0378">Hydrolase</keyword>
<feature type="domain" description="HhH-GPD" evidence="15">
    <location>
        <begin position="39"/>
        <end position="190"/>
    </location>
</feature>
<dbReference type="CDD" id="cd03431">
    <property type="entry name" value="NUDIX_DNA_Glycosylase_C-MutY"/>
    <property type="match status" value="1"/>
</dbReference>
<name>W6M4U4_9GAMM</name>
<evidence type="ECO:0000256" key="13">
    <source>
        <dbReference type="ARBA" id="ARBA00023295"/>
    </source>
</evidence>
<dbReference type="InterPro" id="IPR015797">
    <property type="entry name" value="NUDIX_hydrolase-like_dom_sf"/>
</dbReference>
<keyword evidence="17" id="KW-1185">Reference proteome</keyword>
<evidence type="ECO:0000256" key="1">
    <source>
        <dbReference type="ARBA" id="ARBA00000843"/>
    </source>
</evidence>
<dbReference type="GO" id="GO:0006284">
    <property type="term" value="P:base-excision repair"/>
    <property type="evidence" value="ECO:0007669"/>
    <property type="project" value="UniProtKB-UniRule"/>
</dbReference>
<reference evidence="16" key="1">
    <citation type="submission" date="2013-07" db="EMBL/GenBank/DDBJ databases">
        <authorList>
            <person name="McIlroy S."/>
        </authorList>
    </citation>
    <scope>NUCLEOTIDE SEQUENCE [LARGE SCALE GENOMIC DNA]</scope>
    <source>
        <strain evidence="16">Run_A_D11</strain>
    </source>
</reference>
<evidence type="ECO:0000256" key="11">
    <source>
        <dbReference type="ARBA" id="ARBA00023014"/>
    </source>
</evidence>
<keyword evidence="8 14" id="KW-0227">DNA damage</keyword>
<dbReference type="InterPro" id="IPR005760">
    <property type="entry name" value="A/G_AdeGlyc_MutY"/>
</dbReference>
<evidence type="ECO:0000256" key="8">
    <source>
        <dbReference type="ARBA" id="ARBA00022763"/>
    </source>
</evidence>
<dbReference type="Gene3D" id="1.10.340.30">
    <property type="entry name" value="Hypothetical protein, domain 2"/>
    <property type="match status" value="1"/>
</dbReference>
<dbReference type="OrthoDB" id="9802365at2"/>
<evidence type="ECO:0000256" key="3">
    <source>
        <dbReference type="ARBA" id="ARBA00008343"/>
    </source>
</evidence>
<dbReference type="SUPFAM" id="SSF48150">
    <property type="entry name" value="DNA-glycosylase"/>
    <property type="match status" value="1"/>
</dbReference>
<accession>W6M4U4</accession>
<dbReference type="InterPro" id="IPR023170">
    <property type="entry name" value="HhH_base_excis_C"/>
</dbReference>
<dbReference type="SUPFAM" id="SSF55811">
    <property type="entry name" value="Nudix"/>
    <property type="match status" value="1"/>
</dbReference>
<comment type="caution">
    <text evidence="16">The sequence shown here is derived from an EMBL/GenBank/DDBJ whole genome shotgun (WGS) entry which is preliminary data.</text>
</comment>
<dbReference type="InterPro" id="IPR044298">
    <property type="entry name" value="MIG/MutY"/>
</dbReference>
<evidence type="ECO:0000256" key="7">
    <source>
        <dbReference type="ARBA" id="ARBA00022723"/>
    </source>
</evidence>
<proteinExistence type="inferred from homology"/>
<dbReference type="GO" id="GO:0006298">
    <property type="term" value="P:mismatch repair"/>
    <property type="evidence" value="ECO:0007669"/>
    <property type="project" value="TreeGrafter"/>
</dbReference>
<dbReference type="GO" id="GO:0035485">
    <property type="term" value="F:adenine/guanine mispair binding"/>
    <property type="evidence" value="ECO:0007669"/>
    <property type="project" value="TreeGrafter"/>
</dbReference>
<dbReference type="EMBL" id="CBTJ020000042">
    <property type="protein sequence ID" value="CDI02760.1"/>
    <property type="molecule type" value="Genomic_DNA"/>
</dbReference>
<dbReference type="GO" id="GO:0000701">
    <property type="term" value="F:purine-specific mismatch base pair DNA N-glycosylase activity"/>
    <property type="evidence" value="ECO:0007669"/>
    <property type="project" value="UniProtKB-EC"/>
</dbReference>
<keyword evidence="10 14" id="KW-0408">Iron</keyword>
<evidence type="ECO:0000256" key="14">
    <source>
        <dbReference type="RuleBase" id="RU365096"/>
    </source>
</evidence>
<dbReference type="SMART" id="SM00478">
    <property type="entry name" value="ENDO3c"/>
    <property type="match status" value="1"/>
</dbReference>
<dbReference type="GO" id="GO:0034039">
    <property type="term" value="F:8-oxo-7,8-dihydroguanine DNA N-glycosylase activity"/>
    <property type="evidence" value="ECO:0007669"/>
    <property type="project" value="TreeGrafter"/>
</dbReference>
<dbReference type="PANTHER" id="PTHR42944:SF1">
    <property type="entry name" value="ADENINE DNA GLYCOSYLASE"/>
    <property type="match status" value="1"/>
</dbReference>
<dbReference type="FunFam" id="1.10.340.30:FF:000002">
    <property type="entry name" value="Adenine DNA glycosylase"/>
    <property type="match status" value="1"/>
</dbReference>
<sequence length="360" mass="40767">MNADEFGQRVLEWFDAHGRKHLPWQQNPTLYRVWVSEIMLQQTQVVTVVPYYRRFVERFPSIRTLAEADLDEVLSLWAGLGYYARARNLHRAAGILRDRHGGEMPLDIALVQALPGVGRSTAGAILALSTGQRQPVLDGNIKRLLSRFAAVPGWPGQASVLARLWTLAECYTPTERVADYTQAMMDLGALVCAPRRPDCRLCPLAMGCVAHAQNREMDFPGAKPRRDLPVRATRMVMVRLATREILLERRPPVGVWGGLWSFPECPLEADVVDWCQERLGLRVAIQPLWKSLRHTFSHFHLDITPVPVIAEAECAKAVLEGERFVWYKSDDVQRLGMAVPVRLLLTALTDDLLNYEDRNE</sequence>
<evidence type="ECO:0000313" key="17">
    <source>
        <dbReference type="Proteomes" id="UP000035760"/>
    </source>
</evidence>
<dbReference type="GO" id="GO:0032357">
    <property type="term" value="F:oxidized purine DNA binding"/>
    <property type="evidence" value="ECO:0007669"/>
    <property type="project" value="TreeGrafter"/>
</dbReference>
<dbReference type="GO" id="GO:0046872">
    <property type="term" value="F:metal ion binding"/>
    <property type="evidence" value="ECO:0007669"/>
    <property type="project" value="UniProtKB-UniRule"/>
</dbReference>
<dbReference type="InterPro" id="IPR029119">
    <property type="entry name" value="MutY_C"/>
</dbReference>
<organism evidence="16 17">
    <name type="scientific">Candidatus Competibacter denitrificans Run_A_D11</name>
    <dbReference type="NCBI Taxonomy" id="1400863"/>
    <lineage>
        <taxon>Bacteria</taxon>
        <taxon>Pseudomonadati</taxon>
        <taxon>Pseudomonadota</taxon>
        <taxon>Gammaproteobacteria</taxon>
        <taxon>Candidatus Competibacteraceae</taxon>
        <taxon>Candidatus Competibacter</taxon>
    </lineage>
</organism>
<comment type="cofactor">
    <cofactor evidence="14">
        <name>[4Fe-4S] cluster</name>
        <dbReference type="ChEBI" id="CHEBI:49883"/>
    </cofactor>
    <text evidence="14">Binds 1 [4Fe-4S] cluster.</text>
</comment>
<comment type="catalytic activity">
    <reaction evidence="1 14">
        <text>Hydrolyzes free adenine bases from 7,8-dihydro-8-oxoguanine:adenine mismatched double-stranded DNA, leaving an apurinic site.</text>
        <dbReference type="EC" id="3.2.2.31"/>
    </reaction>
</comment>
<evidence type="ECO:0000256" key="10">
    <source>
        <dbReference type="ARBA" id="ARBA00023004"/>
    </source>
</evidence>
<dbReference type="Pfam" id="PF14815">
    <property type="entry name" value="NUDIX_4"/>
    <property type="match status" value="1"/>
</dbReference>
<dbReference type="Pfam" id="PF00730">
    <property type="entry name" value="HhH-GPD"/>
    <property type="match status" value="1"/>
</dbReference>
<dbReference type="NCBIfam" id="NF008132">
    <property type="entry name" value="PRK10880.1"/>
    <property type="match status" value="1"/>
</dbReference>
<dbReference type="AlphaFoldDB" id="W6M4U4"/>
<dbReference type="InterPro" id="IPR003265">
    <property type="entry name" value="HhH-GPD_domain"/>
</dbReference>
<keyword evidence="7" id="KW-0479">Metal-binding</keyword>